<reference evidence="6" key="1">
    <citation type="submission" date="2020-10" db="EMBL/GenBank/DDBJ databases">
        <authorList>
            <person name="Gilroy R."/>
        </authorList>
    </citation>
    <scope>NUCLEOTIDE SEQUENCE</scope>
    <source>
        <strain evidence="6">ChiGjej1B1-24693</strain>
    </source>
</reference>
<evidence type="ECO:0000259" key="5">
    <source>
        <dbReference type="PROSITE" id="PS50977"/>
    </source>
</evidence>
<feature type="domain" description="HTH tetR-type" evidence="5">
    <location>
        <begin position="2"/>
        <end position="60"/>
    </location>
</feature>
<dbReference type="InterPro" id="IPR001647">
    <property type="entry name" value="HTH_TetR"/>
</dbReference>
<protein>
    <submittedName>
        <fullName evidence="6">TetR/AcrR family transcriptional regulator</fullName>
    </submittedName>
</protein>
<accession>A0A9D1GVR0</accession>
<keyword evidence="3" id="KW-0804">Transcription</keyword>
<feature type="non-terminal residue" evidence="6">
    <location>
        <position position="1"/>
    </location>
</feature>
<evidence type="ECO:0000256" key="2">
    <source>
        <dbReference type="ARBA" id="ARBA00023125"/>
    </source>
</evidence>
<dbReference type="InterPro" id="IPR050109">
    <property type="entry name" value="HTH-type_TetR-like_transc_reg"/>
</dbReference>
<dbReference type="AlphaFoldDB" id="A0A9D1GVR0"/>
<dbReference type="SUPFAM" id="SSF46689">
    <property type="entry name" value="Homeodomain-like"/>
    <property type="match status" value="1"/>
</dbReference>
<evidence type="ECO:0000256" key="4">
    <source>
        <dbReference type="PROSITE-ProRule" id="PRU00335"/>
    </source>
</evidence>
<comment type="caution">
    <text evidence="6">The sequence shown here is derived from an EMBL/GenBank/DDBJ whole genome shotgun (WGS) entry which is preliminary data.</text>
</comment>
<dbReference type="GO" id="GO:0003700">
    <property type="term" value="F:DNA-binding transcription factor activity"/>
    <property type="evidence" value="ECO:0007669"/>
    <property type="project" value="TreeGrafter"/>
</dbReference>
<sequence>RRRTRTAIVDRAIEVLADRPDASLSVVAEAAEVSRSTLHRHFPGREHLIAAVDEAARTRFAEAFDRARPGDGDAVAALIRISHELLAMGPVLGLVFNDNAVVDPDTWSDPSSPDGLSTVIRRGLDESSLDRGLRAEWIETTVWTLLFGAWLVLREGASTADVAEQLSRTVEKAFRA</sequence>
<name>A0A9D1GVR0_9ACTN</name>
<evidence type="ECO:0000256" key="1">
    <source>
        <dbReference type="ARBA" id="ARBA00023015"/>
    </source>
</evidence>
<dbReference type="InterPro" id="IPR009057">
    <property type="entry name" value="Homeodomain-like_sf"/>
</dbReference>
<reference evidence="6" key="2">
    <citation type="journal article" date="2021" name="PeerJ">
        <title>Extensive microbial diversity within the chicken gut microbiome revealed by metagenomics and culture.</title>
        <authorList>
            <person name="Gilroy R."/>
            <person name="Ravi A."/>
            <person name="Getino M."/>
            <person name="Pursley I."/>
            <person name="Horton D.L."/>
            <person name="Alikhan N.F."/>
            <person name="Baker D."/>
            <person name="Gharbi K."/>
            <person name="Hall N."/>
            <person name="Watson M."/>
            <person name="Adriaenssens E.M."/>
            <person name="Foster-Nyarko E."/>
            <person name="Jarju S."/>
            <person name="Secka A."/>
            <person name="Antonio M."/>
            <person name="Oren A."/>
            <person name="Chaudhuri R.R."/>
            <person name="La Ragione R."/>
            <person name="Hildebrand F."/>
            <person name="Pallen M.J."/>
        </authorList>
    </citation>
    <scope>NUCLEOTIDE SEQUENCE</scope>
    <source>
        <strain evidence="6">ChiGjej1B1-24693</strain>
    </source>
</reference>
<dbReference type="PANTHER" id="PTHR30055">
    <property type="entry name" value="HTH-TYPE TRANSCRIPTIONAL REGULATOR RUTR"/>
    <property type="match status" value="1"/>
</dbReference>
<evidence type="ECO:0000313" key="6">
    <source>
        <dbReference type="EMBL" id="HIT74666.1"/>
    </source>
</evidence>
<dbReference type="Pfam" id="PF00440">
    <property type="entry name" value="TetR_N"/>
    <property type="match status" value="1"/>
</dbReference>
<proteinExistence type="predicted"/>
<evidence type="ECO:0000256" key="3">
    <source>
        <dbReference type="ARBA" id="ARBA00023163"/>
    </source>
</evidence>
<keyword evidence="1" id="KW-0805">Transcription regulation</keyword>
<evidence type="ECO:0000313" key="7">
    <source>
        <dbReference type="Proteomes" id="UP000886842"/>
    </source>
</evidence>
<dbReference type="PANTHER" id="PTHR30055:SF234">
    <property type="entry name" value="HTH-TYPE TRANSCRIPTIONAL REGULATOR BETI"/>
    <property type="match status" value="1"/>
</dbReference>
<keyword evidence="2 4" id="KW-0238">DNA-binding</keyword>
<gene>
    <name evidence="6" type="ORF">IAA98_03690</name>
</gene>
<dbReference type="PROSITE" id="PS50977">
    <property type="entry name" value="HTH_TETR_2"/>
    <property type="match status" value="1"/>
</dbReference>
<dbReference type="EMBL" id="DVLP01000104">
    <property type="protein sequence ID" value="HIT74666.1"/>
    <property type="molecule type" value="Genomic_DNA"/>
</dbReference>
<organism evidence="6 7">
    <name type="scientific">Candidatus Avipropionibacterium avicola</name>
    <dbReference type="NCBI Taxonomy" id="2840701"/>
    <lineage>
        <taxon>Bacteria</taxon>
        <taxon>Bacillati</taxon>
        <taxon>Actinomycetota</taxon>
        <taxon>Actinomycetes</taxon>
        <taxon>Propionibacteriales</taxon>
        <taxon>Propionibacteriaceae</taxon>
        <taxon>Propionibacteriaceae incertae sedis</taxon>
        <taxon>Candidatus Avipropionibacterium</taxon>
    </lineage>
</organism>
<dbReference type="Gene3D" id="1.10.357.10">
    <property type="entry name" value="Tetracycline Repressor, domain 2"/>
    <property type="match status" value="1"/>
</dbReference>
<dbReference type="GO" id="GO:0000976">
    <property type="term" value="F:transcription cis-regulatory region binding"/>
    <property type="evidence" value="ECO:0007669"/>
    <property type="project" value="TreeGrafter"/>
</dbReference>
<dbReference type="Proteomes" id="UP000886842">
    <property type="component" value="Unassembled WGS sequence"/>
</dbReference>
<feature type="DNA-binding region" description="H-T-H motif" evidence="4">
    <location>
        <begin position="23"/>
        <end position="42"/>
    </location>
</feature>